<dbReference type="PANTHER" id="PTHR42973">
    <property type="entry name" value="BINDING OXIDOREDUCTASE, PUTATIVE (AFU_ORTHOLOGUE AFUA_1G17690)-RELATED"/>
    <property type="match status" value="1"/>
</dbReference>
<evidence type="ECO:0000256" key="4">
    <source>
        <dbReference type="ARBA" id="ARBA00022827"/>
    </source>
</evidence>
<dbReference type="InterPro" id="IPR036318">
    <property type="entry name" value="FAD-bd_PCMH-like_sf"/>
</dbReference>
<organism evidence="8">
    <name type="scientific">Paenarthrobacter sp. AMU7</name>
    <dbReference type="NCBI Taxonomy" id="3162492"/>
    <lineage>
        <taxon>Bacteria</taxon>
        <taxon>Bacillati</taxon>
        <taxon>Actinomycetota</taxon>
        <taxon>Actinomycetes</taxon>
        <taxon>Micrococcales</taxon>
        <taxon>Micrococcaceae</taxon>
        <taxon>Paenarthrobacter</taxon>
    </lineage>
</organism>
<feature type="domain" description="FAD-binding PCMH-type" evidence="7">
    <location>
        <begin position="63"/>
        <end position="243"/>
    </location>
</feature>
<name>A0AB39YN88_9MICC</name>
<dbReference type="InterPro" id="IPR012951">
    <property type="entry name" value="BBE"/>
</dbReference>
<dbReference type="Pfam" id="PF01565">
    <property type="entry name" value="FAD_binding_4"/>
    <property type="match status" value="1"/>
</dbReference>
<dbReference type="RefSeq" id="WP_280625478.1">
    <property type="nucleotide sequence ID" value="NZ_CP165735.1"/>
</dbReference>
<evidence type="ECO:0000313" key="8">
    <source>
        <dbReference type="EMBL" id="XDV71805.1"/>
    </source>
</evidence>
<keyword evidence="3" id="KW-0285">Flavoprotein</keyword>
<dbReference type="EMBL" id="CP165735">
    <property type="protein sequence ID" value="XDV71805.1"/>
    <property type="molecule type" value="Genomic_DNA"/>
</dbReference>
<dbReference type="InterPro" id="IPR016166">
    <property type="entry name" value="FAD-bd_PCMH"/>
</dbReference>
<evidence type="ECO:0000256" key="1">
    <source>
        <dbReference type="ARBA" id="ARBA00001974"/>
    </source>
</evidence>
<dbReference type="SUPFAM" id="SSF56176">
    <property type="entry name" value="FAD-binding/transporter-associated domain-like"/>
    <property type="match status" value="1"/>
</dbReference>
<dbReference type="GO" id="GO:0016491">
    <property type="term" value="F:oxidoreductase activity"/>
    <property type="evidence" value="ECO:0007669"/>
    <property type="project" value="UniProtKB-KW"/>
</dbReference>
<protein>
    <submittedName>
        <fullName evidence="8">FAD-dependent oxidoreductase</fullName>
    </submittedName>
</protein>
<dbReference type="Gene3D" id="3.40.462.20">
    <property type="match status" value="1"/>
</dbReference>
<evidence type="ECO:0000256" key="2">
    <source>
        <dbReference type="ARBA" id="ARBA00005466"/>
    </source>
</evidence>
<gene>
    <name evidence="8" type="ORF">ABQM86_01010</name>
</gene>
<proteinExistence type="inferred from homology"/>
<evidence type="ECO:0000259" key="7">
    <source>
        <dbReference type="PROSITE" id="PS51387"/>
    </source>
</evidence>
<evidence type="ECO:0000256" key="5">
    <source>
        <dbReference type="ARBA" id="ARBA00023002"/>
    </source>
</evidence>
<comment type="cofactor">
    <cofactor evidence="1">
        <name>FAD</name>
        <dbReference type="ChEBI" id="CHEBI:57692"/>
    </cofactor>
</comment>
<reference evidence="8" key="1">
    <citation type="submission" date="2024-07" db="EMBL/GenBank/DDBJ databases">
        <authorList>
            <person name="Li J."/>
            <person name="Wei H."/>
            <person name="Ma J."/>
        </authorList>
    </citation>
    <scope>NUCLEOTIDE SEQUENCE</scope>
    <source>
        <strain evidence="8">AMU7</strain>
    </source>
</reference>
<dbReference type="InterPro" id="IPR006311">
    <property type="entry name" value="TAT_signal"/>
</dbReference>
<evidence type="ECO:0000256" key="6">
    <source>
        <dbReference type="SAM" id="SignalP"/>
    </source>
</evidence>
<dbReference type="PROSITE" id="PS51318">
    <property type="entry name" value="TAT"/>
    <property type="match status" value="1"/>
</dbReference>
<accession>A0AB39YN88</accession>
<feature type="signal peptide" evidence="6">
    <location>
        <begin position="1"/>
        <end position="30"/>
    </location>
</feature>
<dbReference type="GO" id="GO:0071949">
    <property type="term" value="F:FAD binding"/>
    <property type="evidence" value="ECO:0007669"/>
    <property type="project" value="InterPro"/>
</dbReference>
<dbReference type="AlphaFoldDB" id="A0AB39YN88"/>
<evidence type="ECO:0000256" key="3">
    <source>
        <dbReference type="ARBA" id="ARBA00022630"/>
    </source>
</evidence>
<feature type="chain" id="PRO_5044304929" evidence="6">
    <location>
        <begin position="31"/>
        <end position="534"/>
    </location>
</feature>
<dbReference type="Pfam" id="PF08031">
    <property type="entry name" value="BBE"/>
    <property type="match status" value="1"/>
</dbReference>
<keyword evidence="5" id="KW-0560">Oxidoreductase</keyword>
<dbReference type="PANTHER" id="PTHR42973:SF39">
    <property type="entry name" value="FAD-BINDING PCMH-TYPE DOMAIN-CONTAINING PROTEIN"/>
    <property type="match status" value="1"/>
</dbReference>
<sequence length="534" mass="58020">MSLTASRRSMLSASGALLGAIALTSAPARAQATETPARTGGYQVITSLSEQFDDLQQGTNLRWKGQAQRIAFPRTAAEVAEELRTVLRLGLKPSARSGGHCYEGFVANPAVKSIIDLSAMDQVRWDPEMNAFEVGAGAQLGLVYQLLYKQWGVYVPAGNCPTVAAGGHIAGGGYGSMNRRDGLVVDHLLAVEAVHVRQDGSVTTSRGTRDPQDRHHELWWAYTGGGGGNFGIATRYWLRSPSATENRPEKALPSPPRHVWLSTVSWSWDDIDEASFTRLLNNHGQWHENHAAPGTPEANLFAQLKTWHRSNGFITMDTIVDAATPDAEGVLNRYLAAISAGIPPAKVTQRRLVPWMQATQWTGFTGPDSTRRFKGKSAYLRRTYTPEAIAAAYRGLNDPTITNPGALLMIASYGGAVNTVAPDATAVPQRDSIIKFQVVSIWDNPEDDQANVTWTRNTFRGMFASTGGVPPLNSTADGAFINYADTDLDDSTWNTSGLTSFDLYYKGNLPRLKRARATYDPKGVFSHAQSIPLA</sequence>
<dbReference type="InterPro" id="IPR050416">
    <property type="entry name" value="FAD-linked_Oxidoreductase"/>
</dbReference>
<keyword evidence="4" id="KW-0274">FAD</keyword>
<comment type="similarity">
    <text evidence="2">Belongs to the oxygen-dependent FAD-linked oxidoreductase family.</text>
</comment>
<keyword evidence="6" id="KW-0732">Signal</keyword>
<dbReference type="InterPro" id="IPR016169">
    <property type="entry name" value="FAD-bd_PCMH_sub2"/>
</dbReference>
<dbReference type="PROSITE" id="PS51387">
    <property type="entry name" value="FAD_PCMH"/>
    <property type="match status" value="1"/>
</dbReference>
<dbReference type="InterPro" id="IPR006094">
    <property type="entry name" value="Oxid_FAD_bind_N"/>
</dbReference>
<dbReference type="Gene3D" id="3.30.465.10">
    <property type="match status" value="1"/>
</dbReference>